<dbReference type="OrthoDB" id="3266227at2759"/>
<dbReference type="InterPro" id="IPR031755">
    <property type="entry name" value="Inhibitor_I66"/>
</dbReference>
<dbReference type="STRING" id="745531.A0A0C3PFD5"/>
<organism evidence="1 2">
    <name type="scientific">Phlebiopsis gigantea (strain 11061_1 CR5-6)</name>
    <name type="common">White-rot fungus</name>
    <name type="synonym">Peniophora gigantea</name>
    <dbReference type="NCBI Taxonomy" id="745531"/>
    <lineage>
        <taxon>Eukaryota</taxon>
        <taxon>Fungi</taxon>
        <taxon>Dikarya</taxon>
        <taxon>Basidiomycota</taxon>
        <taxon>Agaricomycotina</taxon>
        <taxon>Agaricomycetes</taxon>
        <taxon>Polyporales</taxon>
        <taxon>Phanerochaetaceae</taxon>
        <taxon>Phlebiopsis</taxon>
    </lineage>
</organism>
<reference evidence="1 2" key="1">
    <citation type="journal article" date="2014" name="PLoS Genet.">
        <title>Analysis of the Phlebiopsis gigantea genome, transcriptome and secretome provides insight into its pioneer colonization strategies of wood.</title>
        <authorList>
            <person name="Hori C."/>
            <person name="Ishida T."/>
            <person name="Igarashi K."/>
            <person name="Samejima M."/>
            <person name="Suzuki H."/>
            <person name="Master E."/>
            <person name="Ferreira P."/>
            <person name="Ruiz-Duenas F.J."/>
            <person name="Held B."/>
            <person name="Canessa P."/>
            <person name="Larrondo L.F."/>
            <person name="Schmoll M."/>
            <person name="Druzhinina I.S."/>
            <person name="Kubicek C.P."/>
            <person name="Gaskell J.A."/>
            <person name="Kersten P."/>
            <person name="St John F."/>
            <person name="Glasner J."/>
            <person name="Sabat G."/>
            <person name="Splinter BonDurant S."/>
            <person name="Syed K."/>
            <person name="Yadav J."/>
            <person name="Mgbeahuruike A.C."/>
            <person name="Kovalchuk A."/>
            <person name="Asiegbu F.O."/>
            <person name="Lackner G."/>
            <person name="Hoffmeister D."/>
            <person name="Rencoret J."/>
            <person name="Gutierrez A."/>
            <person name="Sun H."/>
            <person name="Lindquist E."/>
            <person name="Barry K."/>
            <person name="Riley R."/>
            <person name="Grigoriev I.V."/>
            <person name="Henrissat B."/>
            <person name="Kues U."/>
            <person name="Berka R.M."/>
            <person name="Martinez A.T."/>
            <person name="Covert S.F."/>
            <person name="Blanchette R.A."/>
            <person name="Cullen D."/>
        </authorList>
    </citation>
    <scope>NUCLEOTIDE SEQUENCE [LARGE SCALE GENOMIC DNA]</scope>
    <source>
        <strain evidence="1 2">11061_1 CR5-6</strain>
    </source>
</reference>
<sequence length="138" mass="15265">MSQIQTGRYNIVNVKQRTVATLADPNDGTPLSADTSNFVDTAKWNVTRLGNGKYQLQNVGSANYANVVSRPPVGSTVEGRNAPTQWVIQETRVRGQYTIATTDSRLFWGLIDEETGTSVELAGSATDQRNWWIFTPTR</sequence>
<dbReference type="EMBL" id="KN840580">
    <property type="protein sequence ID" value="KIP04273.1"/>
    <property type="molecule type" value="Genomic_DNA"/>
</dbReference>
<evidence type="ECO:0000313" key="1">
    <source>
        <dbReference type="EMBL" id="KIP04273.1"/>
    </source>
</evidence>
<accession>A0A0C3PFD5</accession>
<evidence type="ECO:0008006" key="3">
    <source>
        <dbReference type="Google" id="ProtNLM"/>
    </source>
</evidence>
<dbReference type="SUPFAM" id="SSF50370">
    <property type="entry name" value="Ricin B-like lectins"/>
    <property type="match status" value="1"/>
</dbReference>
<gene>
    <name evidence="1" type="ORF">PHLGIDRAFT_15308</name>
</gene>
<keyword evidence="2" id="KW-1185">Reference proteome</keyword>
<proteinExistence type="predicted"/>
<dbReference type="Pfam" id="PF16850">
    <property type="entry name" value="Inhibitor_I66"/>
    <property type="match status" value="1"/>
</dbReference>
<dbReference type="InterPro" id="IPR035992">
    <property type="entry name" value="Ricin_B-like_lectins"/>
</dbReference>
<dbReference type="Gene3D" id="2.80.10.50">
    <property type="match status" value="1"/>
</dbReference>
<dbReference type="AlphaFoldDB" id="A0A0C3PFD5"/>
<dbReference type="HOGENOM" id="CLU_130519_0_0_1"/>
<evidence type="ECO:0000313" key="2">
    <source>
        <dbReference type="Proteomes" id="UP000053257"/>
    </source>
</evidence>
<dbReference type="Proteomes" id="UP000053257">
    <property type="component" value="Unassembled WGS sequence"/>
</dbReference>
<protein>
    <recommendedName>
        <fullName evidence="3">Ricin B lectin domain-containing protein</fullName>
    </recommendedName>
</protein>
<dbReference type="GO" id="GO:0004867">
    <property type="term" value="F:serine-type endopeptidase inhibitor activity"/>
    <property type="evidence" value="ECO:0007669"/>
    <property type="project" value="InterPro"/>
</dbReference>
<dbReference type="CDD" id="cd23714">
    <property type="entry name" value="beta-trefoil_Ricin_MtaL"/>
    <property type="match status" value="1"/>
</dbReference>
<name>A0A0C3PFD5_PHLG1</name>